<dbReference type="InterPro" id="IPR027477">
    <property type="entry name" value="Succ_DH/fumarate_Rdtase_cat_sf"/>
</dbReference>
<evidence type="ECO:0000313" key="7">
    <source>
        <dbReference type="Proteomes" id="UP001320544"/>
    </source>
</evidence>
<reference evidence="6 7" key="1">
    <citation type="submission" date="2022-01" db="EMBL/GenBank/DDBJ databases">
        <title>Novel bile acid biosynthetic pathways are enriched in the microbiome of centenarians.</title>
        <authorList>
            <person name="Sato Y."/>
            <person name="Atarashi K."/>
            <person name="Plichta R.D."/>
            <person name="Arai Y."/>
            <person name="Sasajima S."/>
            <person name="Kearney M.S."/>
            <person name="Suda W."/>
            <person name="Takeshita K."/>
            <person name="Sasaki T."/>
            <person name="Okamoto S."/>
            <person name="Skelly N.A."/>
            <person name="Okamura Y."/>
            <person name="Vlamakis H."/>
            <person name="Li Y."/>
            <person name="Tanoue T."/>
            <person name="Takei H."/>
            <person name="Nittono H."/>
            <person name="Narushima S."/>
            <person name="Irie J."/>
            <person name="Itoh H."/>
            <person name="Moriya K."/>
            <person name="Sugiura Y."/>
            <person name="Suematsu M."/>
            <person name="Moritoki N."/>
            <person name="Shibata S."/>
            <person name="Littman R.D."/>
            <person name="Fischbach A.M."/>
            <person name="Uwamino Y."/>
            <person name="Inoue T."/>
            <person name="Honda A."/>
            <person name="Hattori M."/>
            <person name="Murai T."/>
            <person name="Xavier J.R."/>
            <person name="Hirose N."/>
            <person name="Honda K."/>
        </authorList>
    </citation>
    <scope>NUCLEOTIDE SEQUENCE [LARGE SCALE GENOMIC DNA]</scope>
    <source>
        <strain evidence="6 7">CE91-St30</strain>
    </source>
</reference>
<dbReference type="SUPFAM" id="SSF51905">
    <property type="entry name" value="FAD/NAD(P)-binding domain"/>
    <property type="match status" value="1"/>
</dbReference>
<keyword evidence="7" id="KW-1185">Reference proteome</keyword>
<dbReference type="EMBL" id="AP025564">
    <property type="protein sequence ID" value="BDE95244.1"/>
    <property type="molecule type" value="Genomic_DNA"/>
</dbReference>
<dbReference type="PANTHER" id="PTHR43400">
    <property type="entry name" value="FUMARATE REDUCTASE"/>
    <property type="match status" value="1"/>
</dbReference>
<sequence>MNKETFSQGDAMHCAKLDRRGFLKAAAGVGMATMAATALPGCAPQASGKAGKAEADTAAGSNDGRYSWLGEAPVVDDSEISQTIEADIVIVGGGNAGVMCACSAVEEGASVAVIEAQSKDGISYYGLHDIASINSRYVLDNGLEEIKKSEFLSEYQRRTHNKTNPRLVKKFIDNSGEMIDWLLGKAPQEVLDKVHVAHFTTNSAYFDMGSNVNGFTCWPGYVQVDFQTTAPVLIAEAESKGATWYWEHTGIVLTTETEDVSIQKETVSADGTVSFVEATEPHVTVTGVIAKDPDGNYIKFIGTKGIVLTCGDYGGNTEMFKALQDEQRWLFESHGLDEEGLHCMGFGRDGSGIKMGMWAGATLDPGPRCLVSPQVMYQSTDFATNVLRWGSGFNAAASELAAGSGGASQNPWGAPFMCVDGSGRRFTDETFLGVFGMLSQVERRKPGRYYFFFDNKWKEMMSRMSPEHFSQPVGVPDSIDYDMLFNSWVERGAEGAPTEDNGTVCAWAANSLEELFDYMKLDDDMKSSVEKEIERYNQFCDNGEDEDFGRDPKMLLSISEPPFFGMYSVEEKPMTGTVALNGLVIDDDQRVLDSNYNPIEGLYASGNNSGGRFAVQYSTPMSGLTLGMAMTLGRQLGRDLASGAI</sequence>
<dbReference type="Gene3D" id="3.90.700.10">
    <property type="entry name" value="Succinate dehydrogenase/fumarate reductase flavoprotein, catalytic domain"/>
    <property type="match status" value="1"/>
</dbReference>
<evidence type="ECO:0000256" key="4">
    <source>
        <dbReference type="ARBA" id="ARBA00023002"/>
    </source>
</evidence>
<dbReference type="InterPro" id="IPR036188">
    <property type="entry name" value="FAD/NAD-bd_sf"/>
</dbReference>
<evidence type="ECO:0000256" key="2">
    <source>
        <dbReference type="ARBA" id="ARBA00022630"/>
    </source>
</evidence>
<dbReference type="InterPro" id="IPR050315">
    <property type="entry name" value="FAD-oxidoreductase_2"/>
</dbReference>
<organism evidence="6 7">
    <name type="scientific">Raoultibacter timonensis</name>
    <dbReference type="NCBI Taxonomy" id="1907662"/>
    <lineage>
        <taxon>Bacteria</taxon>
        <taxon>Bacillati</taxon>
        <taxon>Actinomycetota</taxon>
        <taxon>Coriobacteriia</taxon>
        <taxon>Eggerthellales</taxon>
        <taxon>Eggerthellaceae</taxon>
        <taxon>Raoultibacter</taxon>
    </lineage>
</organism>
<name>A0ABM7WG92_9ACTN</name>
<dbReference type="SUPFAM" id="SSF56425">
    <property type="entry name" value="Succinate dehydrogenase/fumarate reductase flavoprotein, catalytic domain"/>
    <property type="match status" value="1"/>
</dbReference>
<evidence type="ECO:0000313" key="6">
    <source>
        <dbReference type="EMBL" id="BDE95244.1"/>
    </source>
</evidence>
<evidence type="ECO:0000259" key="5">
    <source>
        <dbReference type="Pfam" id="PF00890"/>
    </source>
</evidence>
<protein>
    <submittedName>
        <fullName evidence="6">FAD-binding dehydrogenase</fullName>
    </submittedName>
</protein>
<accession>A0ABM7WG92</accession>
<comment type="cofactor">
    <cofactor evidence="1">
        <name>FAD</name>
        <dbReference type="ChEBI" id="CHEBI:57692"/>
    </cofactor>
</comment>
<evidence type="ECO:0000256" key="1">
    <source>
        <dbReference type="ARBA" id="ARBA00001974"/>
    </source>
</evidence>
<dbReference type="PROSITE" id="PS51318">
    <property type="entry name" value="TAT"/>
    <property type="match status" value="1"/>
</dbReference>
<dbReference type="InterPro" id="IPR003953">
    <property type="entry name" value="FAD-dep_OxRdtase_2_FAD-bd"/>
</dbReference>
<gene>
    <name evidence="6" type="ORF">CE91St30_05770</name>
</gene>
<proteinExistence type="predicted"/>
<keyword evidence="2" id="KW-0285">Flavoprotein</keyword>
<dbReference type="RefSeq" id="WP_244411676.1">
    <property type="nucleotide sequence ID" value="NZ_AP025564.1"/>
</dbReference>
<keyword evidence="4" id="KW-0560">Oxidoreductase</keyword>
<dbReference type="Proteomes" id="UP001320544">
    <property type="component" value="Chromosome"/>
</dbReference>
<evidence type="ECO:0000256" key="3">
    <source>
        <dbReference type="ARBA" id="ARBA00022827"/>
    </source>
</evidence>
<feature type="domain" description="FAD-dependent oxidoreductase 2 FAD-binding" evidence="5">
    <location>
        <begin position="87"/>
        <end position="612"/>
    </location>
</feature>
<dbReference type="Gene3D" id="3.50.50.60">
    <property type="entry name" value="FAD/NAD(P)-binding domain"/>
    <property type="match status" value="2"/>
</dbReference>
<keyword evidence="3" id="KW-0274">FAD</keyword>
<dbReference type="PANTHER" id="PTHR43400:SF7">
    <property type="entry name" value="FAD-DEPENDENT OXIDOREDUCTASE 2 FAD BINDING DOMAIN-CONTAINING PROTEIN"/>
    <property type="match status" value="1"/>
</dbReference>
<dbReference type="Pfam" id="PF00890">
    <property type="entry name" value="FAD_binding_2"/>
    <property type="match status" value="1"/>
</dbReference>
<dbReference type="InterPro" id="IPR006311">
    <property type="entry name" value="TAT_signal"/>
</dbReference>